<gene>
    <name evidence="1" type="ORF">CYMTET_55127</name>
</gene>
<sequence length="404" mass="45229">MNYIEHVDDAESIGDLSIDSDESDDDDLHSSELIINEEAVSVETANAVVADLQPSVIEEAVSAETANAVVADLQPTVSEEAVSAETANAVVADLQPTVSGEVAPVETANAVVADLQPTVSEEAVPVETANAVVADLQPTVSGEAVPAETANAVSLSSLRRVVGFYEGVRSVIMNVYDRPPISAEILPICTHELNREVKLYSIGKVRNILEDRPDYVEVTWKPDHVAQHLLIEPKDTHFALPNNTYAFQLYQQDGGLLSFENAYRRGPKDGVFKVVRYTPNEMSTAKFEQMDIFNEDVETQLQNNRPMQSTRKSPYECKKLNTKQLSRDETEVKKMYRDDPKGRFIDDHHIYRCYYARSHARTETITDYPYVYFGMDRVEEQETKLAKSTFFKFSVLMENESEQS</sequence>
<comment type="caution">
    <text evidence="1">The sequence shown here is derived from an EMBL/GenBank/DDBJ whole genome shotgun (WGS) entry which is preliminary data.</text>
</comment>
<dbReference type="EMBL" id="LGRX02035483">
    <property type="protein sequence ID" value="KAK3234576.1"/>
    <property type="molecule type" value="Genomic_DNA"/>
</dbReference>
<protein>
    <submittedName>
        <fullName evidence="1">Uncharacterized protein</fullName>
    </submittedName>
</protein>
<accession>A0AAE0EN88</accession>
<dbReference type="Proteomes" id="UP001190700">
    <property type="component" value="Unassembled WGS sequence"/>
</dbReference>
<dbReference type="AlphaFoldDB" id="A0AAE0EN88"/>
<evidence type="ECO:0000313" key="1">
    <source>
        <dbReference type="EMBL" id="KAK3234576.1"/>
    </source>
</evidence>
<keyword evidence="2" id="KW-1185">Reference proteome</keyword>
<name>A0AAE0EN88_9CHLO</name>
<reference evidence="1 2" key="1">
    <citation type="journal article" date="2015" name="Genome Biol. Evol.">
        <title>Comparative Genomics of a Bacterivorous Green Alga Reveals Evolutionary Causalities and Consequences of Phago-Mixotrophic Mode of Nutrition.</title>
        <authorList>
            <person name="Burns J.A."/>
            <person name="Paasch A."/>
            <person name="Narechania A."/>
            <person name="Kim E."/>
        </authorList>
    </citation>
    <scope>NUCLEOTIDE SEQUENCE [LARGE SCALE GENOMIC DNA]</scope>
    <source>
        <strain evidence="1 2">PLY_AMNH</strain>
    </source>
</reference>
<organism evidence="1 2">
    <name type="scientific">Cymbomonas tetramitiformis</name>
    <dbReference type="NCBI Taxonomy" id="36881"/>
    <lineage>
        <taxon>Eukaryota</taxon>
        <taxon>Viridiplantae</taxon>
        <taxon>Chlorophyta</taxon>
        <taxon>Pyramimonadophyceae</taxon>
        <taxon>Pyramimonadales</taxon>
        <taxon>Pyramimonadaceae</taxon>
        <taxon>Cymbomonas</taxon>
    </lineage>
</organism>
<proteinExistence type="predicted"/>
<evidence type="ECO:0000313" key="2">
    <source>
        <dbReference type="Proteomes" id="UP001190700"/>
    </source>
</evidence>